<feature type="signal peptide" evidence="2">
    <location>
        <begin position="1"/>
        <end position="19"/>
    </location>
</feature>
<dbReference type="AlphaFoldDB" id="A0AAD8K3X5"/>
<feature type="compositionally biased region" description="Low complexity" evidence="1">
    <location>
        <begin position="68"/>
        <end position="79"/>
    </location>
</feature>
<comment type="caution">
    <text evidence="3">The sequence shown here is derived from an EMBL/GenBank/DDBJ whole genome shotgun (WGS) entry which is preliminary data.</text>
</comment>
<protein>
    <recommendedName>
        <fullName evidence="5">Fe2OG dioxygenase domain-containing protein</fullName>
    </recommendedName>
</protein>
<evidence type="ECO:0008006" key="5">
    <source>
        <dbReference type="Google" id="ProtNLM"/>
    </source>
</evidence>
<feature type="chain" id="PRO_5041972028" description="Fe2OG dioxygenase domain-containing protein" evidence="2">
    <location>
        <begin position="20"/>
        <end position="457"/>
    </location>
</feature>
<keyword evidence="4" id="KW-1185">Reference proteome</keyword>
<dbReference type="SUPFAM" id="SSF51197">
    <property type="entry name" value="Clavaminate synthase-like"/>
    <property type="match status" value="1"/>
</dbReference>
<organism evidence="3 4">
    <name type="scientific">Tagetes erecta</name>
    <name type="common">African marigold</name>
    <dbReference type="NCBI Taxonomy" id="13708"/>
    <lineage>
        <taxon>Eukaryota</taxon>
        <taxon>Viridiplantae</taxon>
        <taxon>Streptophyta</taxon>
        <taxon>Embryophyta</taxon>
        <taxon>Tracheophyta</taxon>
        <taxon>Spermatophyta</taxon>
        <taxon>Magnoliopsida</taxon>
        <taxon>eudicotyledons</taxon>
        <taxon>Gunneridae</taxon>
        <taxon>Pentapetalae</taxon>
        <taxon>asterids</taxon>
        <taxon>campanulids</taxon>
        <taxon>Asterales</taxon>
        <taxon>Asteraceae</taxon>
        <taxon>Asteroideae</taxon>
        <taxon>Heliantheae alliance</taxon>
        <taxon>Tageteae</taxon>
        <taxon>Tagetes</taxon>
    </lineage>
</organism>
<name>A0AAD8K3X5_TARER</name>
<feature type="region of interest" description="Disordered" evidence="1">
    <location>
        <begin position="61"/>
        <end position="80"/>
    </location>
</feature>
<dbReference type="Proteomes" id="UP001229421">
    <property type="component" value="Unassembled WGS sequence"/>
</dbReference>
<dbReference type="Gene3D" id="2.60.120.330">
    <property type="entry name" value="B-lactam Antibiotic, Isopenicillin N Synthase, Chain"/>
    <property type="match status" value="1"/>
</dbReference>
<sequence length="457" mass="51736">MLVYVIVIFLLSIFPFTTNVLNKWSDVGSNPAQGKKQDNHRRVSLFQFHFHFHQNNSIQTHNKHFTKPSSSSSSPINSPIHHRRLRPYFRHRCPIHAMSPEHLPAVQAPTHRTVVIPFTQLKDRDADLSVKIEEGFGPDGLGILSISDVPGYTQLRQNLLNLAPRLANMPEKVKNELEDPQSRYNFGWSHGKEKLESGKPDLLKGSFYANPILDKPTTEAAVIERYPAYCGSNIWPHNALPELEIAFKSLGKLILDVGLLVAYHCDKYVSKGTGIPQNEGIEQIVYRSRCHKGRLLYYFPAENSDNSQDSESMSSWCGWHTDHGSITGLTYAIYTKGGVEIPCPDTTAGLYIKTRTGQIVKVVYKEDEIAYQIGNITEILSRGLLCATPHCVRAPKGEKATGLERSTFALFMQPDWDEKLDFPETGRVHQELIQANESLTFGEYTEKLLDKYYHQKV</sequence>
<evidence type="ECO:0000313" key="3">
    <source>
        <dbReference type="EMBL" id="KAK1413921.1"/>
    </source>
</evidence>
<dbReference type="InterPro" id="IPR027443">
    <property type="entry name" value="IPNS-like_sf"/>
</dbReference>
<evidence type="ECO:0000313" key="4">
    <source>
        <dbReference type="Proteomes" id="UP001229421"/>
    </source>
</evidence>
<dbReference type="PANTHER" id="PTHR48420">
    <property type="entry name" value="NON-HAEM DIOXYGENASE N-TERMINAL DOMAIN-CONTAINING PROTEIN"/>
    <property type="match status" value="1"/>
</dbReference>
<proteinExistence type="predicted"/>
<evidence type="ECO:0000256" key="1">
    <source>
        <dbReference type="SAM" id="MobiDB-lite"/>
    </source>
</evidence>
<dbReference type="FunFam" id="2.60.120.330:FF:000031">
    <property type="entry name" value="2-oxoglutarate (2OG) and Fe(II)-dependent oxygenase superfamily protein"/>
    <property type="match status" value="1"/>
</dbReference>
<accession>A0AAD8K3X5</accession>
<reference evidence="3" key="1">
    <citation type="journal article" date="2023" name="bioRxiv">
        <title>Improved chromosome-level genome assembly for marigold (Tagetes erecta).</title>
        <authorList>
            <person name="Jiang F."/>
            <person name="Yuan L."/>
            <person name="Wang S."/>
            <person name="Wang H."/>
            <person name="Xu D."/>
            <person name="Wang A."/>
            <person name="Fan W."/>
        </authorList>
    </citation>
    <scope>NUCLEOTIDE SEQUENCE</scope>
    <source>
        <strain evidence="3">WSJ</strain>
        <tissue evidence="3">Leaf</tissue>
    </source>
</reference>
<dbReference type="PANTHER" id="PTHR48420:SF1">
    <property type="entry name" value="NON-HAEM DIOXYGENASE N-TERMINAL DOMAIN-CONTAINING PROTEIN"/>
    <property type="match status" value="1"/>
</dbReference>
<gene>
    <name evidence="3" type="ORF">QVD17_29658</name>
</gene>
<evidence type="ECO:0000256" key="2">
    <source>
        <dbReference type="SAM" id="SignalP"/>
    </source>
</evidence>
<dbReference type="EMBL" id="JAUHHV010000008">
    <property type="protein sequence ID" value="KAK1413921.1"/>
    <property type="molecule type" value="Genomic_DNA"/>
</dbReference>
<keyword evidence="2" id="KW-0732">Signal</keyword>